<keyword evidence="1" id="KW-1133">Transmembrane helix</keyword>
<feature type="transmembrane region" description="Helical" evidence="1">
    <location>
        <begin position="77"/>
        <end position="97"/>
    </location>
</feature>
<dbReference type="EMBL" id="JACXVP010000010">
    <property type="protein sequence ID" value="KAG5581105.1"/>
    <property type="molecule type" value="Genomic_DNA"/>
</dbReference>
<protein>
    <submittedName>
        <fullName evidence="2">Uncharacterized protein</fullName>
    </submittedName>
</protein>
<name>A0A9J5WYX3_SOLCO</name>
<dbReference type="OrthoDB" id="187139at2759"/>
<dbReference type="AlphaFoldDB" id="A0A9J5WYX3"/>
<proteinExistence type="predicted"/>
<reference evidence="2 3" key="1">
    <citation type="submission" date="2020-09" db="EMBL/GenBank/DDBJ databases">
        <title>De no assembly of potato wild relative species, Solanum commersonii.</title>
        <authorList>
            <person name="Cho K."/>
        </authorList>
    </citation>
    <scope>NUCLEOTIDE SEQUENCE [LARGE SCALE GENOMIC DNA]</scope>
    <source>
        <strain evidence="2">LZ3.2</strain>
        <tissue evidence="2">Leaf</tissue>
    </source>
</reference>
<keyword evidence="3" id="KW-1185">Reference proteome</keyword>
<evidence type="ECO:0000256" key="1">
    <source>
        <dbReference type="SAM" id="Phobius"/>
    </source>
</evidence>
<gene>
    <name evidence="2" type="ORF">H5410_051732</name>
</gene>
<accession>A0A9J5WYX3</accession>
<keyword evidence="1" id="KW-0472">Membrane</keyword>
<dbReference type="Proteomes" id="UP000824120">
    <property type="component" value="Chromosome 10"/>
</dbReference>
<evidence type="ECO:0000313" key="2">
    <source>
        <dbReference type="EMBL" id="KAG5581105.1"/>
    </source>
</evidence>
<evidence type="ECO:0000313" key="3">
    <source>
        <dbReference type="Proteomes" id="UP000824120"/>
    </source>
</evidence>
<sequence>MEKREGEETENGTTQEKGSICGFDSLYLLLQTSLSSQLFQEVNRILLGLNCGKKLESIALPQPVKALSANHDFDLQVATYISTSIASILGLLNSVLVGRKAG</sequence>
<organism evidence="2 3">
    <name type="scientific">Solanum commersonii</name>
    <name type="common">Commerson's wild potato</name>
    <name type="synonym">Commerson's nightshade</name>
    <dbReference type="NCBI Taxonomy" id="4109"/>
    <lineage>
        <taxon>Eukaryota</taxon>
        <taxon>Viridiplantae</taxon>
        <taxon>Streptophyta</taxon>
        <taxon>Embryophyta</taxon>
        <taxon>Tracheophyta</taxon>
        <taxon>Spermatophyta</taxon>
        <taxon>Magnoliopsida</taxon>
        <taxon>eudicotyledons</taxon>
        <taxon>Gunneridae</taxon>
        <taxon>Pentapetalae</taxon>
        <taxon>asterids</taxon>
        <taxon>lamiids</taxon>
        <taxon>Solanales</taxon>
        <taxon>Solanaceae</taxon>
        <taxon>Solanoideae</taxon>
        <taxon>Solaneae</taxon>
        <taxon>Solanum</taxon>
    </lineage>
</organism>
<comment type="caution">
    <text evidence="2">The sequence shown here is derived from an EMBL/GenBank/DDBJ whole genome shotgun (WGS) entry which is preliminary data.</text>
</comment>
<keyword evidence="1" id="KW-0812">Transmembrane</keyword>